<dbReference type="Proteomes" id="UP000079169">
    <property type="component" value="Unplaced"/>
</dbReference>
<dbReference type="RefSeq" id="XP_026678686.1">
    <property type="nucleotide sequence ID" value="XM_026822885.1"/>
</dbReference>
<dbReference type="GO" id="GO:0044571">
    <property type="term" value="P:[2Fe-2S] cluster assembly"/>
    <property type="evidence" value="ECO:0007669"/>
    <property type="project" value="InterPro"/>
</dbReference>
<organism evidence="8 10">
    <name type="scientific">Diaphorina citri</name>
    <name type="common">Asian citrus psyllid</name>
    <dbReference type="NCBI Taxonomy" id="121845"/>
    <lineage>
        <taxon>Eukaryota</taxon>
        <taxon>Metazoa</taxon>
        <taxon>Ecdysozoa</taxon>
        <taxon>Arthropoda</taxon>
        <taxon>Hexapoda</taxon>
        <taxon>Insecta</taxon>
        <taxon>Pterygota</taxon>
        <taxon>Neoptera</taxon>
        <taxon>Paraneoptera</taxon>
        <taxon>Hemiptera</taxon>
        <taxon>Sternorrhyncha</taxon>
        <taxon>Psylloidea</taxon>
        <taxon>Psyllidae</taxon>
        <taxon>Diaphorininae</taxon>
        <taxon>Diaphorina</taxon>
    </lineage>
</organism>
<dbReference type="PROSITE" id="PS50076">
    <property type="entry name" value="DNAJ_2"/>
    <property type="match status" value="1"/>
</dbReference>
<evidence type="ECO:0000313" key="8">
    <source>
        <dbReference type="Proteomes" id="UP000079169"/>
    </source>
</evidence>
<dbReference type="GeneID" id="103508249"/>
<name>A0A1S4EA95_DIACI</name>
<dbReference type="PANTHER" id="PTHR14021:SF15">
    <property type="entry name" value="IRON-SULFUR CLUSTER CO-CHAPERONE PROTEIN HSCB"/>
    <property type="match status" value="1"/>
</dbReference>
<dbReference type="PANTHER" id="PTHR14021">
    <property type="entry name" value="IRON-SULFUR CLUSTER CO-CHAPERONE PROTEIN HSCB"/>
    <property type="match status" value="1"/>
</dbReference>
<dbReference type="InterPro" id="IPR004640">
    <property type="entry name" value="HscB"/>
</dbReference>
<protein>
    <submittedName>
        <fullName evidence="9 10">Iron-sulfur cluster co-chaperone protein HscB, mitochondrial-like isoform X2</fullName>
    </submittedName>
</protein>
<dbReference type="STRING" id="121845.A0A1S4EA95"/>
<evidence type="ECO:0000313" key="11">
    <source>
        <dbReference type="RefSeq" id="XP_026678686.1"/>
    </source>
</evidence>
<evidence type="ECO:0000256" key="3">
    <source>
        <dbReference type="ARBA" id="ARBA00010476"/>
    </source>
</evidence>
<dbReference type="CDD" id="cd06257">
    <property type="entry name" value="DnaJ"/>
    <property type="match status" value="1"/>
</dbReference>
<keyword evidence="4" id="KW-0963">Cytoplasm</keyword>
<dbReference type="OMA" id="CRCIQPV"/>
<evidence type="ECO:0000259" key="7">
    <source>
        <dbReference type="PROSITE" id="PS50076"/>
    </source>
</evidence>
<dbReference type="PaxDb" id="121845-A0A1S4EA95"/>
<dbReference type="RefSeq" id="XP_026678687.1">
    <property type="nucleotide sequence ID" value="XM_026822886.1"/>
</dbReference>
<evidence type="ECO:0000256" key="1">
    <source>
        <dbReference type="ARBA" id="ARBA00004173"/>
    </source>
</evidence>
<dbReference type="GO" id="GO:0051087">
    <property type="term" value="F:protein-folding chaperone binding"/>
    <property type="evidence" value="ECO:0007669"/>
    <property type="project" value="InterPro"/>
</dbReference>
<dbReference type="RefSeq" id="XP_017299165.1">
    <property type="nucleotide sequence ID" value="XM_017443676.2"/>
</dbReference>
<proteinExistence type="inferred from homology"/>
<keyword evidence="6" id="KW-0143">Chaperone</keyword>
<dbReference type="InterPro" id="IPR036386">
    <property type="entry name" value="HscB_C_sf"/>
</dbReference>
<feature type="domain" description="J" evidence="7">
    <location>
        <begin position="69"/>
        <end position="141"/>
    </location>
</feature>
<evidence type="ECO:0000256" key="6">
    <source>
        <dbReference type="ARBA" id="ARBA00023186"/>
    </source>
</evidence>
<accession>A0A1S4EA95</accession>
<dbReference type="SUPFAM" id="SSF46565">
    <property type="entry name" value="Chaperone J-domain"/>
    <property type="match status" value="1"/>
</dbReference>
<evidence type="ECO:0000256" key="2">
    <source>
        <dbReference type="ARBA" id="ARBA00004496"/>
    </source>
</evidence>
<dbReference type="InterPro" id="IPR036869">
    <property type="entry name" value="J_dom_sf"/>
</dbReference>
<dbReference type="Gene3D" id="1.20.1280.20">
    <property type="entry name" value="HscB, C-terminal domain"/>
    <property type="match status" value="1"/>
</dbReference>
<dbReference type="GO" id="GO:0051259">
    <property type="term" value="P:protein complex oligomerization"/>
    <property type="evidence" value="ECO:0007669"/>
    <property type="project" value="InterPro"/>
</dbReference>
<dbReference type="InterPro" id="IPR001623">
    <property type="entry name" value="DnaJ_domain"/>
</dbReference>
<dbReference type="AlphaFoldDB" id="A0A1S4EA95"/>
<dbReference type="RefSeq" id="XP_017299164.1">
    <property type="nucleotide sequence ID" value="XM_017443675.2"/>
</dbReference>
<dbReference type="SMART" id="SM00271">
    <property type="entry name" value="DnaJ"/>
    <property type="match status" value="1"/>
</dbReference>
<evidence type="ECO:0000256" key="4">
    <source>
        <dbReference type="ARBA" id="ARBA00022490"/>
    </source>
</evidence>
<comment type="similarity">
    <text evidence="3">Belongs to the HscB family.</text>
</comment>
<evidence type="ECO:0000313" key="10">
    <source>
        <dbReference type="RefSeq" id="XP_017299165.1"/>
    </source>
</evidence>
<dbReference type="GO" id="GO:0005739">
    <property type="term" value="C:mitochondrion"/>
    <property type="evidence" value="ECO:0007669"/>
    <property type="project" value="UniProtKB-SubCell"/>
</dbReference>
<evidence type="ECO:0000256" key="5">
    <source>
        <dbReference type="ARBA" id="ARBA00023128"/>
    </source>
</evidence>
<sequence>MMLKVRGIVQNLTVNSLFSRIANATLQNLCTDTVKHTELKCWKCLKNLSGKNLFCQYCSSVQKPDSQGNYYDLFDLKLTYLINNVDLSKKFKQLQSQLHPDKFSNKNQEEQAISETYSSYLNKAYSILQNPLERGLYLLSLQNISIEEDTKGTDQKLLMEILMLNEELDEASSEEDLEKLQTMIQATIDDLTKNVNASFEQKDFNQAKDLLIRMKYFTTLVSKVRDKKNQLELDKHSK</sequence>
<dbReference type="Gene3D" id="1.10.287.110">
    <property type="entry name" value="DnaJ domain"/>
    <property type="match status" value="1"/>
</dbReference>
<comment type="subcellular location">
    <subcellularLocation>
        <location evidence="2">Cytoplasm</location>
    </subcellularLocation>
    <subcellularLocation>
        <location evidence="1">Mitochondrion</location>
    </subcellularLocation>
</comment>
<dbReference type="GO" id="GO:0001671">
    <property type="term" value="F:ATPase activator activity"/>
    <property type="evidence" value="ECO:0007669"/>
    <property type="project" value="InterPro"/>
</dbReference>
<evidence type="ECO:0000313" key="9">
    <source>
        <dbReference type="RefSeq" id="XP_017299164.1"/>
    </source>
</evidence>
<dbReference type="HAMAP" id="MF_00682">
    <property type="entry name" value="HscB"/>
    <property type="match status" value="1"/>
</dbReference>
<evidence type="ECO:0000313" key="12">
    <source>
        <dbReference type="RefSeq" id="XP_026678687.1"/>
    </source>
</evidence>
<keyword evidence="8" id="KW-1185">Reference proteome</keyword>
<dbReference type="Pfam" id="PF07743">
    <property type="entry name" value="HSCB_C"/>
    <property type="match status" value="1"/>
</dbReference>
<dbReference type="SUPFAM" id="SSF47144">
    <property type="entry name" value="HSC20 (HSCB), C-terminal oligomerisation domain"/>
    <property type="match status" value="1"/>
</dbReference>
<dbReference type="InterPro" id="IPR009073">
    <property type="entry name" value="HscB_oligo_C"/>
</dbReference>
<gene>
    <name evidence="9 10 11 12" type="primary">LOC103508249</name>
</gene>
<dbReference type="NCBIfam" id="TIGR00714">
    <property type="entry name" value="hscB"/>
    <property type="match status" value="1"/>
</dbReference>
<reference evidence="9 10" key="1">
    <citation type="submission" date="2025-04" db="UniProtKB">
        <authorList>
            <consortium name="RefSeq"/>
        </authorList>
    </citation>
    <scope>IDENTIFICATION</scope>
</reference>
<keyword evidence="5" id="KW-0496">Mitochondrion</keyword>
<dbReference type="FunFam" id="1.20.1280.20:FF:000002">
    <property type="entry name" value="HscB mitochondrial iron-sulfur cluster co-chaperone"/>
    <property type="match status" value="1"/>
</dbReference>